<dbReference type="SUPFAM" id="SSF64268">
    <property type="entry name" value="PX domain"/>
    <property type="match status" value="1"/>
</dbReference>
<feature type="compositionally biased region" description="Basic and acidic residues" evidence="2">
    <location>
        <begin position="663"/>
        <end position="679"/>
    </location>
</feature>
<keyword evidence="7" id="KW-1185">Reference proteome</keyword>
<feature type="domain" description="PX" evidence="4">
    <location>
        <begin position="776"/>
        <end position="903"/>
    </location>
</feature>
<comment type="caution">
    <text evidence="6">The sequence shown here is derived from an EMBL/GenBank/DDBJ whole genome shotgun (WGS) entry which is preliminary data.</text>
</comment>
<dbReference type="Pfam" id="PF08628">
    <property type="entry name" value="Nexin_C"/>
    <property type="match status" value="1"/>
</dbReference>
<reference evidence="6 7" key="1">
    <citation type="journal article" date="2021" name="Elife">
        <title>Chloroplast acquisition without the gene transfer in kleptoplastic sea slugs, Plakobranchus ocellatus.</title>
        <authorList>
            <person name="Maeda T."/>
            <person name="Takahashi S."/>
            <person name="Yoshida T."/>
            <person name="Shimamura S."/>
            <person name="Takaki Y."/>
            <person name="Nagai Y."/>
            <person name="Toyoda A."/>
            <person name="Suzuki Y."/>
            <person name="Arimoto A."/>
            <person name="Ishii H."/>
            <person name="Satoh N."/>
            <person name="Nishiyama T."/>
            <person name="Hasebe M."/>
            <person name="Maruyama T."/>
            <person name="Minagawa J."/>
            <person name="Obokata J."/>
            <person name="Shigenobu S."/>
        </authorList>
    </citation>
    <scope>NUCLEOTIDE SEQUENCE [LARGE SCALE GENOMIC DNA]</scope>
</reference>
<feature type="compositionally biased region" description="Pro residues" evidence="2">
    <location>
        <begin position="1142"/>
        <end position="1152"/>
    </location>
</feature>
<dbReference type="PROSITE" id="PS51207">
    <property type="entry name" value="PXA"/>
    <property type="match status" value="1"/>
</dbReference>
<feature type="compositionally biased region" description="Basic and acidic residues" evidence="2">
    <location>
        <begin position="1157"/>
        <end position="1168"/>
    </location>
</feature>
<dbReference type="EMBL" id="BLXT01008169">
    <property type="protein sequence ID" value="GFO46174.1"/>
    <property type="molecule type" value="Genomic_DNA"/>
</dbReference>
<organism evidence="6 7">
    <name type="scientific">Plakobranchus ocellatus</name>
    <dbReference type="NCBI Taxonomy" id="259542"/>
    <lineage>
        <taxon>Eukaryota</taxon>
        <taxon>Metazoa</taxon>
        <taxon>Spiralia</taxon>
        <taxon>Lophotrochozoa</taxon>
        <taxon>Mollusca</taxon>
        <taxon>Gastropoda</taxon>
        <taxon>Heterobranchia</taxon>
        <taxon>Euthyneura</taxon>
        <taxon>Panpulmonata</taxon>
        <taxon>Sacoglossa</taxon>
        <taxon>Placobranchoidea</taxon>
        <taxon>Plakobranchidae</taxon>
        <taxon>Plakobranchus</taxon>
    </lineage>
</organism>
<sequence length="1274" mass="141573">MARPEEGLKKLMFELLSWESYSSFQKLVVLFFVSCVLSLCSSLWTVVCIFSLSLLAGFKFSEHILHHDKTSVIAEQILDKIESIYLYVSSYISKGRKIINDVATGKHGISSSLEGDADVKNDTPDQIEDKHVIYHSGSAIPVNLSSNVGQELNSIQLLILRDFIRSWYADYSYDSQFLKDTKLLLQQTFNNFVSRIAQQEAKCVITQVVKLFNVHVANYQKARNSLQSHKIHPNTNVATGATIKRHISIDEAFESLIPFHCALESEQLEMEYLKGVMSVFVVCTCSSNVIKGVGSRTLLVDILSNNIMLPLMQMMSKPDWLMEMVIRVTSPEEETAACSNNPEQDTHSNESLESDAVKHEDDAVVNNSENGDNCPCENFAGKELDIPELAYSDTFHTCDEPAEGTVIEDWCEKSREENADSKGKEIGDELLRNADSHIEGLEHFSSDGEKCDTVMKPSLTENTDKDDDDDEKNIEERKVQEGAGSCVQNHLFVETSSETASDIDKDSSSLNSLELEQPNLKSVRSNSLSADYFVIDKLDVDPQKIISFMSSTSAESDDIGLLRTTSDPVTGGLERSSASFPKLSSLKHFLVDTLKPGGKQQQQQIAKKPKSLSIISGITSNFNPLSSKSSKSTSDVENGASNTTPKLLVDGVPVSQGQQTSSKDQKPEAAKLITDKNEPVEQEPQLTPAFSDYDVSPAAGFFSNINSFFSFSTSATQGLSPESGHDANTLSPLLTPSPTVKEAPASTQDLFDYDASSNIWDNVVKSYALDDRRIFQDVSIPETIVSTEFRSSTQYSLYVIHYEALYFSEEGKSIIRSGTVRRRYREFTNLQSRLENQIAYKQFMKKIRGPKRWPSLPFKSLDKDTVEGRRLFLEKYLKDLIEIEAICNGPDIREFLAYEGDSHIAFVKKSPEINVPRLDKMLIRGVSGVVDRIKAIPNNAHEVISGLRSRETPDDRPGGKTVPQCDADRFEIHHQFAGQETVDGTSNMLWASCANTMEDSCSEGEEDLFNISKVLADQKTTDKMEEVYRQEVEKILASLPGSGETSTDSSDNSNMTQGQESLGLAVLDLLVQGLHGTDHWLGHDRVVQSLQAVLGKALNRYLESSISNLVSQEQVAFYLLTLRETVWPQGQLWTENTSSSTAPPPSSMPGPPADAGCKGDDRSSKSCDDDQDQTEEERRRSEVRARAGRAVGSMIPDSVKLAIGKPEFENLIDVFLGSLQNETLNRNLLYQILDQLLEDLFPEVATFDLIHNLLFSALSPSLTMPRLIKEAEKL</sequence>
<feature type="domain" description="PXA" evidence="5">
    <location>
        <begin position="145"/>
        <end position="333"/>
    </location>
</feature>
<keyword evidence="3" id="KW-0812">Transmembrane</keyword>
<dbReference type="PANTHER" id="PTHR22775">
    <property type="entry name" value="SORTING NEXIN"/>
    <property type="match status" value="1"/>
</dbReference>
<dbReference type="Gene3D" id="3.30.1520.10">
    <property type="entry name" value="Phox-like domain"/>
    <property type="match status" value="1"/>
</dbReference>
<dbReference type="InterPro" id="IPR001683">
    <property type="entry name" value="PX_dom"/>
</dbReference>
<dbReference type="GO" id="GO:0035091">
    <property type="term" value="F:phosphatidylinositol binding"/>
    <property type="evidence" value="ECO:0007669"/>
    <property type="project" value="InterPro"/>
</dbReference>
<keyword evidence="3" id="KW-1133">Transmembrane helix</keyword>
<dbReference type="SMART" id="SM00313">
    <property type="entry name" value="PXA"/>
    <property type="match status" value="1"/>
</dbReference>
<comment type="similarity">
    <text evidence="1">Belongs to the sorting nexin family.</text>
</comment>
<feature type="compositionally biased region" description="Basic and acidic residues" evidence="2">
    <location>
        <begin position="344"/>
        <end position="356"/>
    </location>
</feature>
<dbReference type="InterPro" id="IPR013937">
    <property type="entry name" value="Sorting_nexin_C"/>
</dbReference>
<feature type="region of interest" description="Disordered" evidence="2">
    <location>
        <begin position="624"/>
        <end position="683"/>
    </location>
</feature>
<feature type="region of interest" description="Disordered" evidence="2">
    <location>
        <begin position="445"/>
        <end position="472"/>
    </location>
</feature>
<dbReference type="InterPro" id="IPR003114">
    <property type="entry name" value="Phox_assoc"/>
</dbReference>
<accession>A0AAV4DPR3</accession>
<evidence type="ECO:0000256" key="3">
    <source>
        <dbReference type="SAM" id="Phobius"/>
    </source>
</evidence>
<feature type="region of interest" description="Disordered" evidence="2">
    <location>
        <begin position="1134"/>
        <end position="1187"/>
    </location>
</feature>
<dbReference type="Pfam" id="PF02194">
    <property type="entry name" value="PXA"/>
    <property type="match status" value="1"/>
</dbReference>
<proteinExistence type="inferred from homology"/>
<protein>
    <submittedName>
        <fullName evidence="6">Sorting nexin-19</fullName>
    </submittedName>
</protein>
<evidence type="ECO:0000313" key="7">
    <source>
        <dbReference type="Proteomes" id="UP000735302"/>
    </source>
</evidence>
<feature type="compositionally biased region" description="Low complexity" evidence="2">
    <location>
        <begin position="1041"/>
        <end position="1054"/>
    </location>
</feature>
<gene>
    <name evidence="6" type="ORF">PoB_007267900</name>
</gene>
<feature type="region of interest" description="Disordered" evidence="2">
    <location>
        <begin position="332"/>
        <end position="356"/>
    </location>
</feature>
<evidence type="ECO:0000259" key="5">
    <source>
        <dbReference type="PROSITE" id="PS51207"/>
    </source>
</evidence>
<feature type="region of interest" description="Disordered" evidence="2">
    <location>
        <begin position="1038"/>
        <end position="1057"/>
    </location>
</feature>
<dbReference type="Pfam" id="PF00787">
    <property type="entry name" value="PX"/>
    <property type="match status" value="1"/>
</dbReference>
<evidence type="ECO:0000256" key="1">
    <source>
        <dbReference type="ARBA" id="ARBA00010883"/>
    </source>
</evidence>
<name>A0AAV4DPR3_9GAST</name>
<dbReference type="InterPro" id="IPR036871">
    <property type="entry name" value="PX_dom_sf"/>
</dbReference>
<evidence type="ECO:0000259" key="4">
    <source>
        <dbReference type="PROSITE" id="PS50195"/>
    </source>
</evidence>
<feature type="transmembrane region" description="Helical" evidence="3">
    <location>
        <begin position="27"/>
        <end position="56"/>
    </location>
</feature>
<dbReference type="Proteomes" id="UP000735302">
    <property type="component" value="Unassembled WGS sequence"/>
</dbReference>
<dbReference type="PROSITE" id="PS50195">
    <property type="entry name" value="PX"/>
    <property type="match status" value="1"/>
</dbReference>
<dbReference type="SMART" id="SM00312">
    <property type="entry name" value="PX"/>
    <property type="match status" value="1"/>
</dbReference>
<feature type="compositionally biased region" description="Polar residues" evidence="2">
    <location>
        <begin position="635"/>
        <end position="645"/>
    </location>
</feature>
<keyword evidence="3" id="KW-0472">Membrane</keyword>
<evidence type="ECO:0000313" key="6">
    <source>
        <dbReference type="EMBL" id="GFO46174.1"/>
    </source>
</evidence>
<dbReference type="AlphaFoldDB" id="A0AAV4DPR3"/>
<feature type="compositionally biased region" description="Basic and acidic residues" evidence="2">
    <location>
        <begin position="1176"/>
        <end position="1185"/>
    </location>
</feature>
<evidence type="ECO:0000256" key="2">
    <source>
        <dbReference type="SAM" id="MobiDB-lite"/>
    </source>
</evidence>
<dbReference type="PANTHER" id="PTHR22775:SF3">
    <property type="entry name" value="SORTING NEXIN-13"/>
    <property type="match status" value="1"/>
</dbReference>